<proteinExistence type="predicted"/>
<keyword evidence="1" id="KW-0732">Signal</keyword>
<sequence length="70" mass="7702">MQFNLQVVLVTVMTAMSFVQVIAIPTPTNAGNHTSMLLATAPLLNQFVNLEDNTTSIYIIDYVRSLQNSS</sequence>
<feature type="chain" id="PRO_5020273675" evidence="1">
    <location>
        <begin position="24"/>
        <end position="70"/>
    </location>
</feature>
<accession>A0A4S8KLP4</accession>
<protein>
    <submittedName>
        <fullName evidence="2">Uncharacterized protein</fullName>
    </submittedName>
</protein>
<evidence type="ECO:0000256" key="1">
    <source>
        <dbReference type="SAM" id="SignalP"/>
    </source>
</evidence>
<dbReference type="AlphaFoldDB" id="A0A4S8KLP4"/>
<name>A0A4S8KLP4_DENBC</name>
<gene>
    <name evidence="2" type="ORF">K435DRAFT_879186</name>
</gene>
<keyword evidence="3" id="KW-1185">Reference proteome</keyword>
<reference evidence="2 3" key="1">
    <citation type="journal article" date="2019" name="Nat. Ecol. Evol.">
        <title>Megaphylogeny resolves global patterns of mushroom evolution.</title>
        <authorList>
            <person name="Varga T."/>
            <person name="Krizsan K."/>
            <person name="Foldi C."/>
            <person name="Dima B."/>
            <person name="Sanchez-Garcia M."/>
            <person name="Sanchez-Ramirez S."/>
            <person name="Szollosi G.J."/>
            <person name="Szarkandi J.G."/>
            <person name="Papp V."/>
            <person name="Albert L."/>
            <person name="Andreopoulos W."/>
            <person name="Angelini C."/>
            <person name="Antonin V."/>
            <person name="Barry K.W."/>
            <person name="Bougher N.L."/>
            <person name="Buchanan P."/>
            <person name="Buyck B."/>
            <person name="Bense V."/>
            <person name="Catcheside P."/>
            <person name="Chovatia M."/>
            <person name="Cooper J."/>
            <person name="Damon W."/>
            <person name="Desjardin D."/>
            <person name="Finy P."/>
            <person name="Geml J."/>
            <person name="Haridas S."/>
            <person name="Hughes K."/>
            <person name="Justo A."/>
            <person name="Karasinski D."/>
            <person name="Kautmanova I."/>
            <person name="Kiss B."/>
            <person name="Kocsube S."/>
            <person name="Kotiranta H."/>
            <person name="LaButti K.M."/>
            <person name="Lechner B.E."/>
            <person name="Liimatainen K."/>
            <person name="Lipzen A."/>
            <person name="Lukacs Z."/>
            <person name="Mihaltcheva S."/>
            <person name="Morgado L.N."/>
            <person name="Niskanen T."/>
            <person name="Noordeloos M.E."/>
            <person name="Ohm R.A."/>
            <person name="Ortiz-Santana B."/>
            <person name="Ovrebo C."/>
            <person name="Racz N."/>
            <person name="Riley R."/>
            <person name="Savchenko A."/>
            <person name="Shiryaev A."/>
            <person name="Soop K."/>
            <person name="Spirin V."/>
            <person name="Szebenyi C."/>
            <person name="Tomsovsky M."/>
            <person name="Tulloss R.E."/>
            <person name="Uehling J."/>
            <person name="Grigoriev I.V."/>
            <person name="Vagvolgyi C."/>
            <person name="Papp T."/>
            <person name="Martin F.M."/>
            <person name="Miettinen O."/>
            <person name="Hibbett D.S."/>
            <person name="Nagy L.G."/>
        </authorList>
    </citation>
    <scope>NUCLEOTIDE SEQUENCE [LARGE SCALE GENOMIC DNA]</scope>
    <source>
        <strain evidence="2 3">CBS 962.96</strain>
    </source>
</reference>
<feature type="signal peptide" evidence="1">
    <location>
        <begin position="1"/>
        <end position="23"/>
    </location>
</feature>
<organism evidence="2 3">
    <name type="scientific">Dendrothele bispora (strain CBS 962.96)</name>
    <dbReference type="NCBI Taxonomy" id="1314807"/>
    <lineage>
        <taxon>Eukaryota</taxon>
        <taxon>Fungi</taxon>
        <taxon>Dikarya</taxon>
        <taxon>Basidiomycota</taxon>
        <taxon>Agaricomycotina</taxon>
        <taxon>Agaricomycetes</taxon>
        <taxon>Agaricomycetidae</taxon>
        <taxon>Agaricales</taxon>
        <taxon>Agaricales incertae sedis</taxon>
        <taxon>Dendrothele</taxon>
    </lineage>
</organism>
<evidence type="ECO:0000313" key="3">
    <source>
        <dbReference type="Proteomes" id="UP000297245"/>
    </source>
</evidence>
<dbReference type="EMBL" id="ML180905">
    <property type="protein sequence ID" value="THU76467.1"/>
    <property type="molecule type" value="Genomic_DNA"/>
</dbReference>
<evidence type="ECO:0000313" key="2">
    <source>
        <dbReference type="EMBL" id="THU76467.1"/>
    </source>
</evidence>
<dbReference type="Proteomes" id="UP000297245">
    <property type="component" value="Unassembled WGS sequence"/>
</dbReference>